<reference evidence="1" key="1">
    <citation type="journal article" date="2019" name="bioRxiv">
        <title>The Genome of the Zebra Mussel, Dreissena polymorpha: A Resource for Invasive Species Research.</title>
        <authorList>
            <person name="McCartney M.A."/>
            <person name="Auch B."/>
            <person name="Kono T."/>
            <person name="Mallez S."/>
            <person name="Zhang Y."/>
            <person name="Obille A."/>
            <person name="Becker A."/>
            <person name="Abrahante J.E."/>
            <person name="Garbe J."/>
            <person name="Badalamenti J.P."/>
            <person name="Herman A."/>
            <person name="Mangelson H."/>
            <person name="Liachko I."/>
            <person name="Sullivan S."/>
            <person name="Sone E.D."/>
            <person name="Koren S."/>
            <person name="Silverstein K.A.T."/>
            <person name="Beckman K.B."/>
            <person name="Gohl D.M."/>
        </authorList>
    </citation>
    <scope>NUCLEOTIDE SEQUENCE</scope>
    <source>
        <strain evidence="1">Duluth1</strain>
        <tissue evidence="1">Whole animal</tissue>
    </source>
</reference>
<proteinExistence type="predicted"/>
<dbReference type="Proteomes" id="UP000828390">
    <property type="component" value="Unassembled WGS sequence"/>
</dbReference>
<evidence type="ECO:0000313" key="1">
    <source>
        <dbReference type="EMBL" id="KAH3724802.1"/>
    </source>
</evidence>
<dbReference type="EMBL" id="JAIWYP010000012">
    <property type="protein sequence ID" value="KAH3724802.1"/>
    <property type="molecule type" value="Genomic_DNA"/>
</dbReference>
<reference evidence="1" key="2">
    <citation type="submission" date="2020-11" db="EMBL/GenBank/DDBJ databases">
        <authorList>
            <person name="McCartney M.A."/>
            <person name="Auch B."/>
            <person name="Kono T."/>
            <person name="Mallez S."/>
            <person name="Becker A."/>
            <person name="Gohl D.M."/>
            <person name="Silverstein K.A.T."/>
            <person name="Koren S."/>
            <person name="Bechman K.B."/>
            <person name="Herman A."/>
            <person name="Abrahante J.E."/>
            <person name="Garbe J."/>
        </authorList>
    </citation>
    <scope>NUCLEOTIDE SEQUENCE</scope>
    <source>
        <strain evidence="1">Duluth1</strain>
        <tissue evidence="1">Whole animal</tissue>
    </source>
</reference>
<gene>
    <name evidence="1" type="ORF">DPMN_050629</name>
</gene>
<sequence length="75" mass="8588">MTRVLELQASLVRLLQRIVYFAASHTGRIAGLLLFAARIIAVDQVAWVSDYIQSIQSGIRFPQRYHVERSSLSNW</sequence>
<accession>A0A9D4CH43</accession>
<keyword evidence="2" id="KW-1185">Reference proteome</keyword>
<name>A0A9D4CH43_DREPO</name>
<evidence type="ECO:0000313" key="2">
    <source>
        <dbReference type="Proteomes" id="UP000828390"/>
    </source>
</evidence>
<protein>
    <submittedName>
        <fullName evidence="1">Uncharacterized protein</fullName>
    </submittedName>
</protein>
<organism evidence="1 2">
    <name type="scientific">Dreissena polymorpha</name>
    <name type="common">Zebra mussel</name>
    <name type="synonym">Mytilus polymorpha</name>
    <dbReference type="NCBI Taxonomy" id="45954"/>
    <lineage>
        <taxon>Eukaryota</taxon>
        <taxon>Metazoa</taxon>
        <taxon>Spiralia</taxon>
        <taxon>Lophotrochozoa</taxon>
        <taxon>Mollusca</taxon>
        <taxon>Bivalvia</taxon>
        <taxon>Autobranchia</taxon>
        <taxon>Heteroconchia</taxon>
        <taxon>Euheterodonta</taxon>
        <taxon>Imparidentia</taxon>
        <taxon>Neoheterodontei</taxon>
        <taxon>Myida</taxon>
        <taxon>Dreissenoidea</taxon>
        <taxon>Dreissenidae</taxon>
        <taxon>Dreissena</taxon>
    </lineage>
</organism>
<dbReference type="AlphaFoldDB" id="A0A9D4CH43"/>
<comment type="caution">
    <text evidence="1">The sequence shown here is derived from an EMBL/GenBank/DDBJ whole genome shotgun (WGS) entry which is preliminary data.</text>
</comment>